<evidence type="ECO:0000313" key="3">
    <source>
        <dbReference type="Proteomes" id="UP001597387"/>
    </source>
</evidence>
<dbReference type="InterPro" id="IPR008775">
    <property type="entry name" value="Phytyl_CoA_dOase-like"/>
</dbReference>
<keyword evidence="2" id="KW-0223">Dioxygenase</keyword>
<dbReference type="GO" id="GO:0051213">
    <property type="term" value="F:dioxygenase activity"/>
    <property type="evidence" value="ECO:0007669"/>
    <property type="project" value="UniProtKB-KW"/>
</dbReference>
<dbReference type="Proteomes" id="UP001597387">
    <property type="component" value="Unassembled WGS sequence"/>
</dbReference>
<dbReference type="PANTHER" id="PTHR20883:SF48">
    <property type="entry name" value="ECTOINE DIOXYGENASE"/>
    <property type="match status" value="1"/>
</dbReference>
<evidence type="ECO:0000313" key="2">
    <source>
        <dbReference type="EMBL" id="MFD2161511.1"/>
    </source>
</evidence>
<gene>
    <name evidence="2" type="ORF">ACFSJU_03850</name>
</gene>
<dbReference type="PANTHER" id="PTHR20883">
    <property type="entry name" value="PHYTANOYL-COA DIOXYGENASE DOMAIN CONTAINING 1"/>
    <property type="match status" value="1"/>
</dbReference>
<name>A0ABW4ZI78_9SPHI</name>
<dbReference type="Pfam" id="PF05721">
    <property type="entry name" value="PhyH"/>
    <property type="match status" value="1"/>
</dbReference>
<organism evidence="2 3">
    <name type="scientific">Paradesertivirga mongoliensis</name>
    <dbReference type="NCBI Taxonomy" id="2100740"/>
    <lineage>
        <taxon>Bacteria</taxon>
        <taxon>Pseudomonadati</taxon>
        <taxon>Bacteroidota</taxon>
        <taxon>Sphingobacteriia</taxon>
        <taxon>Sphingobacteriales</taxon>
        <taxon>Sphingobacteriaceae</taxon>
        <taxon>Paradesertivirga</taxon>
    </lineage>
</organism>
<accession>A0ABW4ZI78</accession>
<comment type="caution">
    <text evidence="2">The sequence shown here is derived from an EMBL/GenBank/DDBJ whole genome shotgun (WGS) entry which is preliminary data.</text>
</comment>
<reference evidence="3" key="1">
    <citation type="journal article" date="2019" name="Int. J. Syst. Evol. Microbiol.">
        <title>The Global Catalogue of Microorganisms (GCM) 10K type strain sequencing project: providing services to taxonomists for standard genome sequencing and annotation.</title>
        <authorList>
            <consortium name="The Broad Institute Genomics Platform"/>
            <consortium name="The Broad Institute Genome Sequencing Center for Infectious Disease"/>
            <person name="Wu L."/>
            <person name="Ma J."/>
        </authorList>
    </citation>
    <scope>NUCLEOTIDE SEQUENCE [LARGE SCALE GENOMIC DNA]</scope>
    <source>
        <strain evidence="3">KCTC 42217</strain>
    </source>
</reference>
<dbReference type="EMBL" id="JBHUHZ010000001">
    <property type="protein sequence ID" value="MFD2161511.1"/>
    <property type="molecule type" value="Genomic_DNA"/>
</dbReference>
<proteinExistence type="predicted"/>
<keyword evidence="2" id="KW-0560">Oxidoreductase</keyword>
<sequence>MESITSKLNEKGFVIDNQFLERAQILHLETALVRLGAFDYCNNKVSSSSLLDSCEPVYNLANCDKIREFLRKLCREEMFPVKAFILDKTPENNWIIPWHQDLKIAVSKQIETQGYKNWSVEAGIPHVQPPAEVMSKLVTLRLHLDDCDETNGAINVIPGSHVKGIIPQREIPSILERSTKVLCRVKRFGIMFMNPLILHDSPYSTCSRSRRILQIEYGYNLGNGLQWH</sequence>
<comment type="cofactor">
    <cofactor evidence="1">
        <name>Fe(2+)</name>
        <dbReference type="ChEBI" id="CHEBI:29033"/>
    </cofactor>
</comment>
<keyword evidence="3" id="KW-1185">Reference proteome</keyword>
<protein>
    <submittedName>
        <fullName evidence="2">Phytanoyl-CoA dioxygenase family protein</fullName>
    </submittedName>
</protein>
<dbReference type="SUPFAM" id="SSF51197">
    <property type="entry name" value="Clavaminate synthase-like"/>
    <property type="match status" value="1"/>
</dbReference>
<dbReference type="RefSeq" id="WP_255899155.1">
    <property type="nucleotide sequence ID" value="NZ_JAFMZO010000001.1"/>
</dbReference>
<evidence type="ECO:0000256" key="1">
    <source>
        <dbReference type="ARBA" id="ARBA00001954"/>
    </source>
</evidence>
<dbReference type="Gene3D" id="2.60.120.620">
    <property type="entry name" value="q2cbj1_9rhob like domain"/>
    <property type="match status" value="1"/>
</dbReference>